<dbReference type="AlphaFoldDB" id="A0A336KMW9"/>
<evidence type="ECO:0000313" key="3">
    <source>
        <dbReference type="EMBL" id="SSX25058.1"/>
    </source>
</evidence>
<gene>
    <name evidence="2" type="primary">CSON011887</name>
</gene>
<dbReference type="EMBL" id="UFQS01000537">
    <property type="protein sequence ID" value="SSX04695.1"/>
    <property type="molecule type" value="Genomic_DNA"/>
</dbReference>
<dbReference type="OMA" id="FFGRITV"/>
<proteinExistence type="predicted"/>
<organism evidence="2">
    <name type="scientific">Culicoides sonorensis</name>
    <name type="common">Biting midge</name>
    <dbReference type="NCBI Taxonomy" id="179676"/>
    <lineage>
        <taxon>Eukaryota</taxon>
        <taxon>Metazoa</taxon>
        <taxon>Ecdysozoa</taxon>
        <taxon>Arthropoda</taxon>
        <taxon>Hexapoda</taxon>
        <taxon>Insecta</taxon>
        <taxon>Pterygota</taxon>
        <taxon>Neoptera</taxon>
        <taxon>Endopterygota</taxon>
        <taxon>Diptera</taxon>
        <taxon>Nematocera</taxon>
        <taxon>Chironomoidea</taxon>
        <taxon>Ceratopogonidae</taxon>
        <taxon>Ceratopogoninae</taxon>
        <taxon>Culicoides</taxon>
        <taxon>Monoculicoides</taxon>
    </lineage>
</organism>
<name>A0A336KMW9_CULSO</name>
<dbReference type="Gene3D" id="2.60.120.260">
    <property type="entry name" value="Galactose-binding domain-like"/>
    <property type="match status" value="1"/>
</dbReference>
<accession>A0A336KMW9</accession>
<dbReference type="Pfam" id="PF00754">
    <property type="entry name" value="F5_F8_type_C"/>
    <property type="match status" value="1"/>
</dbReference>
<dbReference type="InterPro" id="IPR008979">
    <property type="entry name" value="Galactose-bd-like_sf"/>
</dbReference>
<dbReference type="VEuPathDB" id="VectorBase:CSON011887"/>
<sequence>MNILKEINYECRVSSVLNRNNKENGKKYMFDDSEDTYWSSDQGTPQFIVLEFASAIDFSAFKIQFQGGFAGKDCTIQISKNAASDEMIKEQFFPEDVNKSQSFKLKDPVEDVKSIRLVFENSFDFFGRIVVYSLEILR</sequence>
<reference evidence="2" key="1">
    <citation type="submission" date="2018-04" db="EMBL/GenBank/DDBJ databases">
        <authorList>
            <person name="Go L.Y."/>
            <person name="Mitchell J.A."/>
        </authorList>
    </citation>
    <scope>NUCLEOTIDE SEQUENCE</scope>
    <source>
        <tissue evidence="2">Whole organism</tissue>
    </source>
</reference>
<evidence type="ECO:0000259" key="1">
    <source>
        <dbReference type="Pfam" id="PF00754"/>
    </source>
</evidence>
<dbReference type="SUPFAM" id="SSF49785">
    <property type="entry name" value="Galactose-binding domain-like"/>
    <property type="match status" value="1"/>
</dbReference>
<protein>
    <submittedName>
        <fullName evidence="2">CSON011887 protein</fullName>
    </submittedName>
</protein>
<evidence type="ECO:0000313" key="2">
    <source>
        <dbReference type="EMBL" id="SSX04695.1"/>
    </source>
</evidence>
<dbReference type="InterPro" id="IPR000421">
    <property type="entry name" value="FA58C"/>
</dbReference>
<feature type="domain" description="F5/8 type C" evidence="1">
    <location>
        <begin position="20"/>
        <end position="120"/>
    </location>
</feature>
<dbReference type="EMBL" id="UFQT01000537">
    <property type="protein sequence ID" value="SSX25058.1"/>
    <property type="molecule type" value="Genomic_DNA"/>
</dbReference>
<reference evidence="3" key="2">
    <citation type="submission" date="2018-07" db="EMBL/GenBank/DDBJ databases">
        <authorList>
            <person name="Quirk P.G."/>
            <person name="Krulwich T.A."/>
        </authorList>
    </citation>
    <scope>NUCLEOTIDE SEQUENCE</scope>
</reference>